<dbReference type="GO" id="GO:0005634">
    <property type="term" value="C:nucleus"/>
    <property type="evidence" value="ECO:0007669"/>
    <property type="project" value="UniProtKB-SubCell"/>
</dbReference>
<evidence type="ECO:0000256" key="1">
    <source>
        <dbReference type="ARBA" id="ARBA00005562"/>
    </source>
</evidence>
<keyword evidence="7" id="KW-1185">Reference proteome</keyword>
<keyword evidence="2 3" id="KW-0238">DNA-binding</keyword>
<evidence type="ECO:0000313" key="6">
    <source>
        <dbReference type="EMBL" id="RTG83655.1"/>
    </source>
</evidence>
<dbReference type="GO" id="GO:0030154">
    <property type="term" value="P:cell differentiation"/>
    <property type="evidence" value="ECO:0007669"/>
    <property type="project" value="TreeGrafter"/>
</dbReference>
<dbReference type="EMBL" id="QMKO01002394">
    <property type="protein sequence ID" value="RTG83655.1"/>
    <property type="molecule type" value="Genomic_DNA"/>
</dbReference>
<sequence length="508" mass="57757">MNSDLLNKFFNDLQMIQSSFHCYNDKSCIQLLLLYYIHIIQLYQDHINNNNNVHEHNDDHYNLEQAEDLRVIVNKNHDISSIDLLGLSLSLPSSSSSSSSTSTSSLSSSSSPLSSLPIISSSKLDNDGDDNHHNNNSIHFTSIPSFISSDNYTMNYSIQQQQQQPQQQLRNTPFTSIPIPIMNELSSYMTNSQPTFINSNNNNNNYNIHLLCNNQDVHYSMNNQLNNSNEFNENRIEKLNCSNIQQLKSYTKKSLINMMRNKIGSNKYYKSPSVPDQYQTNLSQDNNNNSDMLMSPDSPPTSSSLLSSCFSFSPSLSSSSASSSSSSSSSTNSSPKSYLPIHDKLLNLKSRSFSLKRSPFKLSQFLYYLLNKSEYNPHLICWVDKSQNMFKLVNSAAVAHLWGLHKHKPNMNYETMGRALRYYYAQNILRKVKGQRLVYQFLEDFHKTKHPITTTTTISFTSSFMTTTITTTTTSITKTISTPITITNRTIVTEFPENNSKPNIITLH</sequence>
<evidence type="ECO:0000256" key="4">
    <source>
        <dbReference type="SAM" id="MobiDB-lite"/>
    </source>
</evidence>
<organism evidence="6 7">
    <name type="scientific">Schistosoma bovis</name>
    <name type="common">Blood fluke</name>
    <dbReference type="NCBI Taxonomy" id="6184"/>
    <lineage>
        <taxon>Eukaryota</taxon>
        <taxon>Metazoa</taxon>
        <taxon>Spiralia</taxon>
        <taxon>Lophotrochozoa</taxon>
        <taxon>Platyhelminthes</taxon>
        <taxon>Trematoda</taxon>
        <taxon>Digenea</taxon>
        <taxon>Strigeidida</taxon>
        <taxon>Schistosomatoidea</taxon>
        <taxon>Schistosomatidae</taxon>
        <taxon>Schistosoma</taxon>
    </lineage>
</organism>
<evidence type="ECO:0000313" key="7">
    <source>
        <dbReference type="Proteomes" id="UP000290809"/>
    </source>
</evidence>
<feature type="compositionally biased region" description="Low complexity" evidence="4">
    <location>
        <begin position="290"/>
        <end position="301"/>
    </location>
</feature>
<dbReference type="InterPro" id="IPR000418">
    <property type="entry name" value="Ets_dom"/>
</dbReference>
<dbReference type="SUPFAM" id="SSF46785">
    <property type="entry name" value="Winged helix' DNA-binding domain"/>
    <property type="match status" value="1"/>
</dbReference>
<dbReference type="InterPro" id="IPR036388">
    <property type="entry name" value="WH-like_DNA-bd_sf"/>
</dbReference>
<dbReference type="GO" id="GO:0000981">
    <property type="term" value="F:DNA-binding transcription factor activity, RNA polymerase II-specific"/>
    <property type="evidence" value="ECO:0007669"/>
    <property type="project" value="TreeGrafter"/>
</dbReference>
<gene>
    <name evidence="6" type="ORF">DC041_0010209</name>
</gene>
<feature type="region of interest" description="Disordered" evidence="4">
    <location>
        <begin position="266"/>
        <end position="301"/>
    </location>
</feature>
<accession>A0A430Q7K1</accession>
<reference evidence="6 7" key="1">
    <citation type="journal article" date="2019" name="PLoS Pathog.">
        <title>Genome sequence of the bovine parasite Schistosoma bovis Tanzania.</title>
        <authorList>
            <person name="Oey H."/>
            <person name="Zakrzewski M."/>
            <person name="Gobert G."/>
            <person name="Gravermann K."/>
            <person name="Stoye J."/>
            <person name="Jones M."/>
            <person name="Mcmanus D."/>
            <person name="Krause L."/>
        </authorList>
    </citation>
    <scope>NUCLEOTIDE SEQUENCE [LARGE SCALE GENOMIC DNA]</scope>
    <source>
        <strain evidence="6 7">TAN1997</strain>
    </source>
</reference>
<keyword evidence="3" id="KW-0539">Nucleus</keyword>
<name>A0A430Q7K1_SCHBO</name>
<dbReference type="PANTHER" id="PTHR11849">
    <property type="entry name" value="ETS"/>
    <property type="match status" value="1"/>
</dbReference>
<dbReference type="Pfam" id="PF00178">
    <property type="entry name" value="Ets"/>
    <property type="match status" value="1"/>
</dbReference>
<dbReference type="InterPro" id="IPR046328">
    <property type="entry name" value="ETS_fam"/>
</dbReference>
<dbReference type="STRING" id="6184.A0A430Q7K1"/>
<feature type="compositionally biased region" description="Polar residues" evidence="4">
    <location>
        <begin position="274"/>
        <end position="289"/>
    </location>
</feature>
<dbReference type="PRINTS" id="PR00454">
    <property type="entry name" value="ETSDOMAIN"/>
</dbReference>
<dbReference type="SMART" id="SM00413">
    <property type="entry name" value="ETS"/>
    <property type="match status" value="1"/>
</dbReference>
<dbReference type="GO" id="GO:0043565">
    <property type="term" value="F:sequence-specific DNA binding"/>
    <property type="evidence" value="ECO:0007669"/>
    <property type="project" value="InterPro"/>
</dbReference>
<dbReference type="InterPro" id="IPR036390">
    <property type="entry name" value="WH_DNA-bd_sf"/>
</dbReference>
<comment type="similarity">
    <text evidence="1 3">Belongs to the ETS family.</text>
</comment>
<feature type="region of interest" description="Disordered" evidence="4">
    <location>
        <begin position="94"/>
        <end position="140"/>
    </location>
</feature>
<comment type="caution">
    <text evidence="6">The sequence shown here is derived from an EMBL/GenBank/DDBJ whole genome shotgun (WGS) entry which is preliminary data.</text>
</comment>
<dbReference type="Proteomes" id="UP000290809">
    <property type="component" value="Unassembled WGS sequence"/>
</dbReference>
<comment type="subcellular location">
    <subcellularLocation>
        <location evidence="3">Nucleus</location>
    </subcellularLocation>
</comment>
<feature type="domain" description="ETS" evidence="5">
    <location>
        <begin position="360"/>
        <end position="442"/>
    </location>
</feature>
<dbReference type="PROSITE" id="PS50061">
    <property type="entry name" value="ETS_DOMAIN_3"/>
    <property type="match status" value="1"/>
</dbReference>
<evidence type="ECO:0000259" key="5">
    <source>
        <dbReference type="PROSITE" id="PS50061"/>
    </source>
</evidence>
<protein>
    <submittedName>
        <fullName evidence="6">E74-like factor 1/2/4</fullName>
    </submittedName>
</protein>
<dbReference type="PROSITE" id="PS00346">
    <property type="entry name" value="ETS_DOMAIN_2"/>
    <property type="match status" value="1"/>
</dbReference>
<proteinExistence type="inferred from homology"/>
<feature type="compositionally biased region" description="Low complexity" evidence="4">
    <location>
        <begin position="94"/>
        <end position="122"/>
    </location>
</feature>
<feature type="compositionally biased region" description="Basic and acidic residues" evidence="4">
    <location>
        <begin position="124"/>
        <end position="133"/>
    </location>
</feature>
<evidence type="ECO:0000256" key="2">
    <source>
        <dbReference type="ARBA" id="ARBA00023125"/>
    </source>
</evidence>
<evidence type="ECO:0000256" key="3">
    <source>
        <dbReference type="RuleBase" id="RU004019"/>
    </source>
</evidence>
<dbReference type="Gene3D" id="1.10.10.10">
    <property type="entry name" value="Winged helix-like DNA-binding domain superfamily/Winged helix DNA-binding domain"/>
    <property type="match status" value="1"/>
</dbReference>
<dbReference type="AlphaFoldDB" id="A0A430Q7K1"/>